<accession>A0A2T3HL19</accession>
<dbReference type="EMBL" id="PYLS01000005">
    <property type="protein sequence ID" value="PST83158.1"/>
    <property type="molecule type" value="Genomic_DNA"/>
</dbReference>
<organism evidence="1 2">
    <name type="scientific">Pedobacter yulinensis</name>
    <dbReference type="NCBI Taxonomy" id="2126353"/>
    <lineage>
        <taxon>Bacteria</taxon>
        <taxon>Pseudomonadati</taxon>
        <taxon>Bacteroidota</taxon>
        <taxon>Sphingobacteriia</taxon>
        <taxon>Sphingobacteriales</taxon>
        <taxon>Sphingobacteriaceae</taxon>
        <taxon>Pedobacter</taxon>
    </lineage>
</organism>
<evidence type="ECO:0000313" key="2">
    <source>
        <dbReference type="Proteomes" id="UP000240912"/>
    </source>
</evidence>
<proteinExistence type="predicted"/>
<dbReference type="Gene3D" id="2.40.160.190">
    <property type="match status" value="1"/>
</dbReference>
<dbReference type="Proteomes" id="UP000240912">
    <property type="component" value="Unassembled WGS sequence"/>
</dbReference>
<reference evidence="1 2" key="1">
    <citation type="submission" date="2018-03" db="EMBL/GenBank/DDBJ databases">
        <authorList>
            <person name="Keele B.F."/>
        </authorList>
    </citation>
    <scope>NUCLEOTIDE SEQUENCE [LARGE SCALE GENOMIC DNA]</scope>
    <source>
        <strain evidence="1 2">YL28-9</strain>
    </source>
</reference>
<dbReference type="OrthoDB" id="747473at2"/>
<sequence length="266" mass="30417">MTKHNAIGILAALLICVWACKKKNPEIPAEESSPCKNTYTTYYDGNKGDDIVMAFGNQRRLESIASNGSAIRYVYENGRLTVYNDEDAEAHVDLANGRAVRISRAGGQEYHELSYNTEGYLSSVKMFLQNQLFTTFELFYENGNLTRMRERGVGLENVTQETTYTYQPDQADEALLAMEVLDKRVLNFYIPHRLLGRASRNVIASSTYVNVNPNYVDRLVRTYTYQKDESGRITSRKEKETSIYESNGKTERMEYNHEMRLAAGCR</sequence>
<name>A0A2T3HL19_9SPHI</name>
<protein>
    <submittedName>
        <fullName evidence="1">Uncharacterized protein</fullName>
    </submittedName>
</protein>
<keyword evidence="2" id="KW-1185">Reference proteome</keyword>
<dbReference type="RefSeq" id="WP_107215418.1">
    <property type="nucleotide sequence ID" value="NZ_KZ686269.1"/>
</dbReference>
<dbReference type="AlphaFoldDB" id="A0A2T3HL19"/>
<gene>
    <name evidence="1" type="ORF">C7T94_11190</name>
</gene>
<evidence type="ECO:0000313" key="1">
    <source>
        <dbReference type="EMBL" id="PST83158.1"/>
    </source>
</evidence>
<comment type="caution">
    <text evidence="1">The sequence shown here is derived from an EMBL/GenBank/DDBJ whole genome shotgun (WGS) entry which is preliminary data.</text>
</comment>